<protein>
    <recommendedName>
        <fullName evidence="5">Sulfatase N-terminal domain-containing protein</fullName>
    </recommendedName>
</protein>
<dbReference type="GO" id="GO:0004065">
    <property type="term" value="F:arylsulfatase activity"/>
    <property type="evidence" value="ECO:0007669"/>
    <property type="project" value="TreeGrafter"/>
</dbReference>
<dbReference type="PANTHER" id="PTHR42693">
    <property type="entry name" value="ARYLSULFATASE FAMILY MEMBER"/>
    <property type="match status" value="1"/>
</dbReference>
<evidence type="ECO:0000256" key="3">
    <source>
        <dbReference type="ARBA" id="ARBA00022801"/>
    </source>
</evidence>
<dbReference type="InterPro" id="IPR050738">
    <property type="entry name" value="Sulfatase"/>
</dbReference>
<keyword evidence="3" id="KW-0378">Hydrolase</keyword>
<dbReference type="InterPro" id="IPR017850">
    <property type="entry name" value="Alkaline_phosphatase_core_sf"/>
</dbReference>
<dbReference type="SUPFAM" id="SSF53649">
    <property type="entry name" value="Alkaline phosphatase-like"/>
    <property type="match status" value="1"/>
</dbReference>
<comment type="similarity">
    <text evidence="1">Belongs to the sulfatase family.</text>
</comment>
<feature type="domain" description="Sulfatase N-terminal" evidence="5">
    <location>
        <begin position="88"/>
        <end position="440"/>
    </location>
</feature>
<sequence>PCRGPPITTAAPCSTNTLAAPRPEAAGLRAWPLPRSTGGEELVEGMPPQERGVMYGPASAPGTRDVNLIVDDSGHVTVGEKMPNSDQPNILIIQADQHRADCIGAYGNTDIQTPHIDALAADGVRYANSFCPYPVCTPSRYSFLSGLYVRQHLGGSNHCTLPAGLSTFPQILRAAGYRTKAVGKMHLTPTYADVGFDELILAEQNGVGRYDDDYHRWLREKGQGNFADLVDQEREYRDHAPAEYWEHVGALESDLEEEHHSTTWIAERAIEEVQSWQGGCHMLMASFIKPHHPFDPPAPWSQMYDPGALGLLPGYTTEPLPQDIVFSDGYFRYGEMTESKIRRAMAYYYATISQIDHHVGRMTSLLKAKNLYDNTLILYNSDHGDYMGYHHLLLKGNHMYEPLIRVPLIVKYPGQQQAGTLCDALVNTIDCAPTLLKQADCEVPAVMPGLDLAATPQRTLLFAESGRGRSYMVRSQTHKLLFCKDDAHSQYFDLASDPYEQHNLYRDPAHEGDIDEMKTALASWALFDAPYPVHSDDSAPIIAADNAQQGNARH</sequence>
<gene>
    <name evidence="6" type="ORF">METZ01_LOCUS204772</name>
</gene>
<accession>A0A382EMH2</accession>
<organism evidence="6">
    <name type="scientific">marine metagenome</name>
    <dbReference type="NCBI Taxonomy" id="408172"/>
    <lineage>
        <taxon>unclassified sequences</taxon>
        <taxon>metagenomes</taxon>
        <taxon>ecological metagenomes</taxon>
    </lineage>
</organism>
<keyword evidence="2" id="KW-0479">Metal-binding</keyword>
<keyword evidence="4" id="KW-0106">Calcium</keyword>
<dbReference type="Gene3D" id="3.40.720.10">
    <property type="entry name" value="Alkaline Phosphatase, subunit A"/>
    <property type="match status" value="1"/>
</dbReference>
<dbReference type="PROSITE" id="PS00149">
    <property type="entry name" value="SULFATASE_2"/>
    <property type="match status" value="1"/>
</dbReference>
<feature type="non-terminal residue" evidence="6">
    <location>
        <position position="554"/>
    </location>
</feature>
<dbReference type="InterPro" id="IPR000917">
    <property type="entry name" value="Sulfatase_N"/>
</dbReference>
<evidence type="ECO:0000256" key="1">
    <source>
        <dbReference type="ARBA" id="ARBA00008779"/>
    </source>
</evidence>
<evidence type="ECO:0000256" key="2">
    <source>
        <dbReference type="ARBA" id="ARBA00022723"/>
    </source>
</evidence>
<dbReference type="AlphaFoldDB" id="A0A382EMH2"/>
<dbReference type="Pfam" id="PF00884">
    <property type="entry name" value="Sulfatase"/>
    <property type="match status" value="1"/>
</dbReference>
<dbReference type="InterPro" id="IPR024607">
    <property type="entry name" value="Sulfatase_CS"/>
</dbReference>
<proteinExistence type="inferred from homology"/>
<evidence type="ECO:0000256" key="4">
    <source>
        <dbReference type="ARBA" id="ARBA00022837"/>
    </source>
</evidence>
<feature type="non-terminal residue" evidence="6">
    <location>
        <position position="1"/>
    </location>
</feature>
<reference evidence="6" key="1">
    <citation type="submission" date="2018-05" db="EMBL/GenBank/DDBJ databases">
        <authorList>
            <person name="Lanie J.A."/>
            <person name="Ng W.-L."/>
            <person name="Kazmierczak K.M."/>
            <person name="Andrzejewski T.M."/>
            <person name="Davidsen T.M."/>
            <person name="Wayne K.J."/>
            <person name="Tettelin H."/>
            <person name="Glass J.I."/>
            <person name="Rusch D."/>
            <person name="Podicherti R."/>
            <person name="Tsui H.-C.T."/>
            <person name="Winkler M.E."/>
        </authorList>
    </citation>
    <scope>NUCLEOTIDE SEQUENCE</scope>
</reference>
<evidence type="ECO:0000259" key="5">
    <source>
        <dbReference type="Pfam" id="PF00884"/>
    </source>
</evidence>
<dbReference type="PANTHER" id="PTHR42693:SF53">
    <property type="entry name" value="ENDO-4-O-SULFATASE"/>
    <property type="match status" value="1"/>
</dbReference>
<name>A0A382EMH2_9ZZZZ</name>
<evidence type="ECO:0000313" key="6">
    <source>
        <dbReference type="EMBL" id="SVB51918.1"/>
    </source>
</evidence>
<dbReference type="GO" id="GO:0046872">
    <property type="term" value="F:metal ion binding"/>
    <property type="evidence" value="ECO:0007669"/>
    <property type="project" value="UniProtKB-KW"/>
</dbReference>
<dbReference type="EMBL" id="UINC01045307">
    <property type="protein sequence ID" value="SVB51918.1"/>
    <property type="molecule type" value="Genomic_DNA"/>
</dbReference>